<dbReference type="CDD" id="cd00207">
    <property type="entry name" value="fer2"/>
    <property type="match status" value="1"/>
</dbReference>
<keyword evidence="11" id="KW-1185">Reference proteome</keyword>
<dbReference type="InterPro" id="IPR012675">
    <property type="entry name" value="Beta-grasp_dom_sf"/>
</dbReference>
<gene>
    <name evidence="10" type="ORF">SAMN04488124_2658</name>
</gene>
<accession>A0A1I6I0C4</accession>
<keyword evidence="7" id="KW-0411">Iron-sulfur</keyword>
<name>A0A1I6I0C4_9EURY</name>
<comment type="cofactor">
    <cofactor evidence="8">
        <name>[2Fe-2S] cluster</name>
        <dbReference type="ChEBI" id="CHEBI:190135"/>
    </cofactor>
</comment>
<evidence type="ECO:0000256" key="4">
    <source>
        <dbReference type="ARBA" id="ARBA00022723"/>
    </source>
</evidence>
<evidence type="ECO:0000256" key="2">
    <source>
        <dbReference type="ARBA" id="ARBA00022448"/>
    </source>
</evidence>
<evidence type="ECO:0000259" key="9">
    <source>
        <dbReference type="PROSITE" id="PS51085"/>
    </source>
</evidence>
<protein>
    <submittedName>
        <fullName evidence="10">Ferredoxin</fullName>
    </submittedName>
</protein>
<keyword evidence="2" id="KW-0813">Transport</keyword>
<evidence type="ECO:0000256" key="8">
    <source>
        <dbReference type="ARBA" id="ARBA00034078"/>
    </source>
</evidence>
<dbReference type="PANTHER" id="PTHR43112">
    <property type="entry name" value="FERREDOXIN"/>
    <property type="match status" value="1"/>
</dbReference>
<dbReference type="Gene3D" id="3.10.20.30">
    <property type="match status" value="1"/>
</dbReference>
<proteinExistence type="inferred from homology"/>
<dbReference type="OrthoDB" id="235534at2157"/>
<dbReference type="PROSITE" id="PS00197">
    <property type="entry name" value="2FE2S_FER_1"/>
    <property type="match status" value="1"/>
</dbReference>
<keyword evidence="5" id="KW-0249">Electron transport</keyword>
<dbReference type="GO" id="GO:0051537">
    <property type="term" value="F:2 iron, 2 sulfur cluster binding"/>
    <property type="evidence" value="ECO:0007669"/>
    <property type="project" value="UniProtKB-KW"/>
</dbReference>
<dbReference type="Pfam" id="PF00111">
    <property type="entry name" value="Fer2"/>
    <property type="match status" value="1"/>
</dbReference>
<dbReference type="InterPro" id="IPR036010">
    <property type="entry name" value="2Fe-2S_ferredoxin-like_sf"/>
</dbReference>
<evidence type="ECO:0000256" key="3">
    <source>
        <dbReference type="ARBA" id="ARBA00022714"/>
    </source>
</evidence>
<dbReference type="AlphaFoldDB" id="A0A1I6I0C4"/>
<evidence type="ECO:0000256" key="7">
    <source>
        <dbReference type="ARBA" id="ARBA00023014"/>
    </source>
</evidence>
<reference evidence="11" key="1">
    <citation type="submission" date="2016-10" db="EMBL/GenBank/DDBJ databases">
        <authorList>
            <person name="Varghese N."/>
            <person name="Submissions S."/>
        </authorList>
    </citation>
    <scope>NUCLEOTIDE SEQUENCE [LARGE SCALE GENOMIC DNA]</scope>
    <source>
        <strain evidence="11">CGMCC 1.8711</strain>
    </source>
</reference>
<keyword evidence="6" id="KW-0408">Iron</keyword>
<dbReference type="InterPro" id="IPR006058">
    <property type="entry name" value="2Fe2S_fd_BS"/>
</dbReference>
<dbReference type="EMBL" id="FOYS01000004">
    <property type="protein sequence ID" value="SFR60094.1"/>
    <property type="molecule type" value="Genomic_DNA"/>
</dbReference>
<dbReference type="RefSeq" id="WP_089881774.1">
    <property type="nucleotide sequence ID" value="NZ_FOYS01000004.1"/>
</dbReference>
<evidence type="ECO:0000313" key="11">
    <source>
        <dbReference type="Proteomes" id="UP000243250"/>
    </source>
</evidence>
<feature type="domain" description="2Fe-2S ferredoxin-type" evidence="9">
    <location>
        <begin position="2"/>
        <end position="93"/>
    </location>
</feature>
<comment type="similarity">
    <text evidence="1">Belongs to the 2Fe2S plant-type ferredoxin family.</text>
</comment>
<dbReference type="GO" id="GO:0046872">
    <property type="term" value="F:metal ion binding"/>
    <property type="evidence" value="ECO:0007669"/>
    <property type="project" value="UniProtKB-KW"/>
</dbReference>
<evidence type="ECO:0000256" key="5">
    <source>
        <dbReference type="ARBA" id="ARBA00022982"/>
    </source>
</evidence>
<evidence type="ECO:0000313" key="10">
    <source>
        <dbReference type="EMBL" id="SFR60094.1"/>
    </source>
</evidence>
<dbReference type="STRING" id="555875.SAMN04488124_2658"/>
<dbReference type="PANTHER" id="PTHR43112:SF3">
    <property type="entry name" value="FERREDOXIN-2, CHLOROPLASTIC"/>
    <property type="match status" value="1"/>
</dbReference>
<keyword evidence="4" id="KW-0479">Metal-binding</keyword>
<organism evidence="10 11">
    <name type="scientific">Halogeometricum limi</name>
    <dbReference type="NCBI Taxonomy" id="555875"/>
    <lineage>
        <taxon>Archaea</taxon>
        <taxon>Methanobacteriati</taxon>
        <taxon>Methanobacteriota</taxon>
        <taxon>Stenosarchaea group</taxon>
        <taxon>Halobacteria</taxon>
        <taxon>Halobacteriales</taxon>
        <taxon>Haloferacaceae</taxon>
        <taxon>Halogeometricum</taxon>
    </lineage>
</organism>
<evidence type="ECO:0000256" key="1">
    <source>
        <dbReference type="ARBA" id="ARBA00007874"/>
    </source>
</evidence>
<dbReference type="SUPFAM" id="SSF54292">
    <property type="entry name" value="2Fe-2S ferredoxin-like"/>
    <property type="match status" value="1"/>
</dbReference>
<sequence>MTRVRLRWADGREDVVSCDDESVLAAAEREGVRLPAGCRRGFCGTCTSYLVAGVVGYDTEPRALRTRHRRRGYVLPCIARPETACTLRVGPEVVRELRQNPWR</sequence>
<dbReference type="InterPro" id="IPR001041">
    <property type="entry name" value="2Fe-2S_ferredoxin-type"/>
</dbReference>
<keyword evidence="3" id="KW-0001">2Fe-2S</keyword>
<evidence type="ECO:0000256" key="6">
    <source>
        <dbReference type="ARBA" id="ARBA00023004"/>
    </source>
</evidence>
<dbReference type="PROSITE" id="PS51085">
    <property type="entry name" value="2FE2S_FER_2"/>
    <property type="match status" value="1"/>
</dbReference>
<dbReference type="Proteomes" id="UP000243250">
    <property type="component" value="Unassembled WGS sequence"/>
</dbReference>